<proteinExistence type="predicted"/>
<protein>
    <submittedName>
        <fullName evidence="3">Glutathione S-transferase</fullName>
    </submittedName>
</protein>
<accession>A0A919FBH9</accession>
<organism evidence="3 4">
    <name type="scientific">Xanthomonas boreopolis</name>
    <dbReference type="NCBI Taxonomy" id="86183"/>
    <lineage>
        <taxon>Bacteria</taxon>
        <taxon>Pseudomonadati</taxon>
        <taxon>Pseudomonadota</taxon>
        <taxon>Gammaproteobacteria</taxon>
        <taxon>Lysobacterales</taxon>
        <taxon>Lysobacteraceae</taxon>
        <taxon>Xanthomonas</taxon>
    </lineage>
</organism>
<evidence type="ECO:0000259" key="2">
    <source>
        <dbReference type="PROSITE" id="PS50405"/>
    </source>
</evidence>
<dbReference type="Pfam" id="PF13410">
    <property type="entry name" value="GST_C_2"/>
    <property type="match status" value="1"/>
</dbReference>
<feature type="domain" description="GST C-terminal" evidence="2">
    <location>
        <begin position="80"/>
        <end position="201"/>
    </location>
</feature>
<dbReference type="EMBL" id="BNBA01000042">
    <property type="protein sequence ID" value="GHH60069.1"/>
    <property type="molecule type" value="Genomic_DNA"/>
</dbReference>
<dbReference type="AlphaFoldDB" id="A0A919FBH9"/>
<sequence length="201" mass="22146">MLELLGHSRSINVRKVLWLLDELGLPFAHDEAPAPEALRALNPNALVPVLRDGGFVLWESNAICRYLAARAGRFDLLPAEAAARARVEQWMDWQATDLNGAWRYAFMAKVRRSAAHADPAAIAASEAQWNRHMRILDAQLAQGGPYVLGADFTLADIVLGLSTQRWLASPIERPALPAVQAYHAVLSERPGFRRHGANGMP</sequence>
<dbReference type="SUPFAM" id="SSF52833">
    <property type="entry name" value="Thioredoxin-like"/>
    <property type="match status" value="1"/>
</dbReference>
<dbReference type="RefSeq" id="WP_434029996.1">
    <property type="nucleotide sequence ID" value="NZ_BNBA01000042.1"/>
</dbReference>
<dbReference type="SUPFAM" id="SSF47616">
    <property type="entry name" value="GST C-terminal domain-like"/>
    <property type="match status" value="1"/>
</dbReference>
<dbReference type="InterPro" id="IPR040079">
    <property type="entry name" value="Glutathione_S-Trfase"/>
</dbReference>
<dbReference type="Pfam" id="PF13409">
    <property type="entry name" value="GST_N_2"/>
    <property type="match status" value="1"/>
</dbReference>
<dbReference type="InterPro" id="IPR004045">
    <property type="entry name" value="Glutathione_S-Trfase_N"/>
</dbReference>
<keyword evidence="4" id="KW-1185">Reference proteome</keyword>
<dbReference type="Gene3D" id="1.20.1050.10">
    <property type="match status" value="1"/>
</dbReference>
<feature type="domain" description="GST N-terminal" evidence="1">
    <location>
        <begin position="1"/>
        <end position="75"/>
    </location>
</feature>
<dbReference type="InterPro" id="IPR036282">
    <property type="entry name" value="Glutathione-S-Trfase_C_sf"/>
</dbReference>
<name>A0A919FBH9_9XANT</name>
<evidence type="ECO:0000313" key="4">
    <source>
        <dbReference type="Proteomes" id="UP000623958"/>
    </source>
</evidence>
<comment type="caution">
    <text evidence="3">The sequence shown here is derived from an EMBL/GenBank/DDBJ whole genome shotgun (WGS) entry which is preliminary data.</text>
</comment>
<reference evidence="3" key="1">
    <citation type="journal article" date="2014" name="Int. J. Syst. Evol. Microbiol.">
        <title>Complete genome sequence of Corynebacterium casei LMG S-19264T (=DSM 44701T), isolated from a smear-ripened cheese.</title>
        <authorList>
            <consortium name="US DOE Joint Genome Institute (JGI-PGF)"/>
            <person name="Walter F."/>
            <person name="Albersmeier A."/>
            <person name="Kalinowski J."/>
            <person name="Ruckert C."/>
        </authorList>
    </citation>
    <scope>NUCLEOTIDE SEQUENCE</scope>
    <source>
        <strain evidence="3">JCM 13306</strain>
    </source>
</reference>
<dbReference type="InterPro" id="IPR010987">
    <property type="entry name" value="Glutathione-S-Trfase_C-like"/>
</dbReference>
<dbReference type="PROSITE" id="PS50404">
    <property type="entry name" value="GST_NTER"/>
    <property type="match status" value="1"/>
</dbReference>
<dbReference type="PANTHER" id="PTHR44051:SF19">
    <property type="entry name" value="DISULFIDE-BOND OXIDOREDUCTASE YFCG"/>
    <property type="match status" value="1"/>
</dbReference>
<dbReference type="SFLD" id="SFLDS00019">
    <property type="entry name" value="Glutathione_Transferase_(cytos"/>
    <property type="match status" value="1"/>
</dbReference>
<evidence type="ECO:0000313" key="3">
    <source>
        <dbReference type="EMBL" id="GHH60069.1"/>
    </source>
</evidence>
<dbReference type="SFLD" id="SFLDG01150">
    <property type="entry name" value="Main.1:_Beta-like"/>
    <property type="match status" value="1"/>
</dbReference>
<dbReference type="PROSITE" id="PS50405">
    <property type="entry name" value="GST_CTER"/>
    <property type="match status" value="1"/>
</dbReference>
<evidence type="ECO:0000259" key="1">
    <source>
        <dbReference type="PROSITE" id="PS50404"/>
    </source>
</evidence>
<dbReference type="SFLD" id="SFLDG00358">
    <property type="entry name" value="Main_(cytGST)"/>
    <property type="match status" value="1"/>
</dbReference>
<dbReference type="PANTHER" id="PTHR44051">
    <property type="entry name" value="GLUTATHIONE S-TRANSFERASE-RELATED"/>
    <property type="match status" value="1"/>
</dbReference>
<dbReference type="Gene3D" id="3.40.30.10">
    <property type="entry name" value="Glutaredoxin"/>
    <property type="match status" value="1"/>
</dbReference>
<dbReference type="Proteomes" id="UP000623958">
    <property type="component" value="Unassembled WGS sequence"/>
</dbReference>
<reference evidence="3" key="2">
    <citation type="submission" date="2020-09" db="EMBL/GenBank/DDBJ databases">
        <authorList>
            <person name="Sun Q."/>
            <person name="Ohkuma M."/>
        </authorList>
    </citation>
    <scope>NUCLEOTIDE SEQUENCE</scope>
    <source>
        <strain evidence="3">JCM 13306</strain>
    </source>
</reference>
<gene>
    <name evidence="3" type="ORF">GCM10009090_34950</name>
</gene>
<dbReference type="InterPro" id="IPR036249">
    <property type="entry name" value="Thioredoxin-like_sf"/>
</dbReference>